<proteinExistence type="predicted"/>
<name>A0ABW3JPY5_9FLAO</name>
<gene>
    <name evidence="1" type="ORF">ACFQ1U_00325</name>
</gene>
<protein>
    <submittedName>
        <fullName evidence="1">Uncharacterized protein</fullName>
    </submittedName>
</protein>
<reference evidence="2" key="1">
    <citation type="journal article" date="2019" name="Int. J. Syst. Evol. Microbiol.">
        <title>The Global Catalogue of Microorganisms (GCM) 10K type strain sequencing project: providing services to taxonomists for standard genome sequencing and annotation.</title>
        <authorList>
            <consortium name="The Broad Institute Genomics Platform"/>
            <consortium name="The Broad Institute Genome Sequencing Center for Infectious Disease"/>
            <person name="Wu L."/>
            <person name="Ma J."/>
        </authorList>
    </citation>
    <scope>NUCLEOTIDE SEQUENCE [LARGE SCALE GENOMIC DNA]</scope>
    <source>
        <strain evidence="2">CCUG 60527</strain>
    </source>
</reference>
<organism evidence="1 2">
    <name type="scientific">Tenacibaculum geojense</name>
    <dbReference type="NCBI Taxonomy" id="915352"/>
    <lineage>
        <taxon>Bacteria</taxon>
        <taxon>Pseudomonadati</taxon>
        <taxon>Bacteroidota</taxon>
        <taxon>Flavobacteriia</taxon>
        <taxon>Flavobacteriales</taxon>
        <taxon>Flavobacteriaceae</taxon>
        <taxon>Tenacibaculum</taxon>
    </lineage>
</organism>
<keyword evidence="2" id="KW-1185">Reference proteome</keyword>
<evidence type="ECO:0000313" key="2">
    <source>
        <dbReference type="Proteomes" id="UP001597062"/>
    </source>
</evidence>
<dbReference type="EMBL" id="JBHTJR010000004">
    <property type="protein sequence ID" value="MFD0991638.1"/>
    <property type="molecule type" value="Genomic_DNA"/>
</dbReference>
<dbReference type="RefSeq" id="WP_386104135.1">
    <property type="nucleotide sequence ID" value="NZ_JBHTJR010000004.1"/>
</dbReference>
<dbReference type="Proteomes" id="UP001597062">
    <property type="component" value="Unassembled WGS sequence"/>
</dbReference>
<evidence type="ECO:0000313" key="1">
    <source>
        <dbReference type="EMBL" id="MFD0991638.1"/>
    </source>
</evidence>
<comment type="caution">
    <text evidence="1">The sequence shown here is derived from an EMBL/GenBank/DDBJ whole genome shotgun (WGS) entry which is preliminary data.</text>
</comment>
<sequence length="349" mass="40177">MEVKISNGQNIIQLFFDEFASCLVIEGTALIVNWPDCAGSVGEYFALSDFSSDKRKTLTDRLNQVLIDGTEEQVFDSVKKFLELFSSGTYKIHLGIMKLDVCNFMYEGQVKYSENVPMNKRFSGAFYPYPYDKSNIFFTTPNESIDKERVDYYKKLIQNGLRPKTITYELYSPINADFTACYLLDGHHKTKAYIELGIDIPNISITKTEEVNGQTQSILHASAPTLKDFEFQHFFIENDENLENVDFINDSFLTAKLDEILSKKSKLGIGIIKLFLKLDKSQNEKSLNWLIERLKILSKNQTMGNGLILRYFGFNESLNCDCWTYDEINDVKDYNNWINKTLPNNGYNA</sequence>
<accession>A0ABW3JPY5</accession>